<dbReference type="Gene3D" id="2.40.50.840">
    <property type="match status" value="1"/>
</dbReference>
<evidence type="ECO:0000259" key="1">
    <source>
        <dbReference type="Pfam" id="PF18313"/>
    </source>
</evidence>
<evidence type="ECO:0000313" key="3">
    <source>
        <dbReference type="Proteomes" id="UP000748025"/>
    </source>
</evidence>
<name>A0A9P7SY97_9HYPO</name>
<evidence type="ECO:0000313" key="2">
    <source>
        <dbReference type="EMBL" id="KAG6013622.1"/>
    </source>
</evidence>
<dbReference type="Gene3D" id="3.40.47.10">
    <property type="match status" value="1"/>
</dbReference>
<dbReference type="AlphaFoldDB" id="A0A9P7SY97"/>
<feature type="non-terminal residue" evidence="2">
    <location>
        <position position="1"/>
    </location>
</feature>
<dbReference type="SUPFAM" id="SSF53901">
    <property type="entry name" value="Thiolase-like"/>
    <property type="match status" value="1"/>
</dbReference>
<dbReference type="Pfam" id="PF18313">
    <property type="entry name" value="TLP1_add_C"/>
    <property type="match status" value="1"/>
</dbReference>
<sequence length="219" mass="23851">DAIGKSIDAALNVSGLSVMDIDCYDFYSCVLSPETWQLACEHVGLSTTAWDKPITLLGGLTSFGGAGNNYSMHAITAMTRILRSRKHHTGLILANGGMLTYQHAICLSAMPRGDDRHYPQSNPLSASVDEYDPPFVDSAQGPAAIETYTVEFSRDGTPATGLIVGRLLRSGKRFLANHGDEHTLFKLADKRTESVGQFGHVSVGEDQRNLFCFAERNRL</sequence>
<proteinExistence type="predicted"/>
<dbReference type="InterPro" id="IPR040771">
    <property type="entry name" value="TLP1_add_C"/>
</dbReference>
<dbReference type="EMBL" id="SRPW01000568">
    <property type="protein sequence ID" value="KAG6013622.1"/>
    <property type="molecule type" value="Genomic_DNA"/>
</dbReference>
<reference evidence="2" key="1">
    <citation type="journal article" date="2020" name="bioRxiv">
        <title>Whole genome comparisons of ergot fungi reveals the divergence and evolution of species within the genus Claviceps are the result of varying mechanisms driving genome evolution and host range expansion.</title>
        <authorList>
            <person name="Wyka S.A."/>
            <person name="Mondo S.J."/>
            <person name="Liu M."/>
            <person name="Dettman J."/>
            <person name="Nalam V."/>
            <person name="Broders K.D."/>
        </authorList>
    </citation>
    <scope>NUCLEOTIDE SEQUENCE</scope>
    <source>
        <strain evidence="2">CCC 602</strain>
    </source>
</reference>
<comment type="caution">
    <text evidence="2">The sequence shown here is derived from an EMBL/GenBank/DDBJ whole genome shotgun (WGS) entry which is preliminary data.</text>
</comment>
<keyword evidence="3" id="KW-1185">Reference proteome</keyword>
<gene>
    <name evidence="2" type="ORF">E4U43_007191</name>
</gene>
<accession>A0A9P7SY97</accession>
<protein>
    <recommendedName>
        <fullName evidence="1">Thiolase-like protein type 1 additional C-terminal domain-containing protein</fullName>
    </recommendedName>
</protein>
<dbReference type="OrthoDB" id="435240at2759"/>
<dbReference type="Proteomes" id="UP000748025">
    <property type="component" value="Unassembled WGS sequence"/>
</dbReference>
<dbReference type="InterPro" id="IPR016039">
    <property type="entry name" value="Thiolase-like"/>
</dbReference>
<organism evidence="2 3">
    <name type="scientific">Claviceps pusilla</name>
    <dbReference type="NCBI Taxonomy" id="123648"/>
    <lineage>
        <taxon>Eukaryota</taxon>
        <taxon>Fungi</taxon>
        <taxon>Dikarya</taxon>
        <taxon>Ascomycota</taxon>
        <taxon>Pezizomycotina</taxon>
        <taxon>Sordariomycetes</taxon>
        <taxon>Hypocreomycetidae</taxon>
        <taxon>Hypocreales</taxon>
        <taxon>Clavicipitaceae</taxon>
        <taxon>Claviceps</taxon>
    </lineage>
</organism>
<dbReference type="GO" id="GO:0016746">
    <property type="term" value="F:acyltransferase activity"/>
    <property type="evidence" value="ECO:0007669"/>
    <property type="project" value="InterPro"/>
</dbReference>
<feature type="domain" description="Thiolase-like protein type 1 additional C-terminal" evidence="1">
    <location>
        <begin position="127"/>
        <end position="202"/>
    </location>
</feature>